<dbReference type="Proteomes" id="UP000000600">
    <property type="component" value="Unassembled WGS sequence"/>
</dbReference>
<organism evidence="2 3">
    <name type="scientific">Paramecium tetraurelia</name>
    <dbReference type="NCBI Taxonomy" id="5888"/>
    <lineage>
        <taxon>Eukaryota</taxon>
        <taxon>Sar</taxon>
        <taxon>Alveolata</taxon>
        <taxon>Ciliophora</taxon>
        <taxon>Intramacronucleata</taxon>
        <taxon>Oligohymenophorea</taxon>
        <taxon>Peniculida</taxon>
        <taxon>Parameciidae</taxon>
        <taxon>Paramecium</taxon>
    </lineage>
</organism>
<protein>
    <recommendedName>
        <fullName evidence="1">Manganese/iron superoxide dismutase C-terminal domain-containing protein</fullName>
    </recommendedName>
</protein>
<proteinExistence type="predicted"/>
<dbReference type="InParanoid" id="A0BGE1"/>
<dbReference type="Gene3D" id="3.55.40.20">
    <property type="entry name" value="Iron/manganese superoxide dismutase, C-terminal domain"/>
    <property type="match status" value="1"/>
</dbReference>
<dbReference type="STRING" id="5888.A0BGE1"/>
<dbReference type="InterPro" id="IPR019832">
    <property type="entry name" value="Mn/Fe_SOD_C"/>
</dbReference>
<dbReference type="GO" id="GO:0046872">
    <property type="term" value="F:metal ion binding"/>
    <property type="evidence" value="ECO:0007669"/>
    <property type="project" value="InterPro"/>
</dbReference>
<dbReference type="KEGG" id="ptm:GSPATT00028643001"/>
<evidence type="ECO:0000259" key="1">
    <source>
        <dbReference type="Pfam" id="PF02777"/>
    </source>
</evidence>
<dbReference type="AlphaFoldDB" id="A0BGE1"/>
<dbReference type="OrthoDB" id="239262at2759"/>
<gene>
    <name evidence="2" type="ORF">GSPATT00028643001</name>
</gene>
<dbReference type="GeneID" id="5010790"/>
<dbReference type="EMBL" id="CT867993">
    <property type="protein sequence ID" value="CAK57608.1"/>
    <property type="molecule type" value="Genomic_DNA"/>
</dbReference>
<dbReference type="Pfam" id="PF02777">
    <property type="entry name" value="Sod_Fe_C"/>
    <property type="match status" value="1"/>
</dbReference>
<dbReference type="PANTHER" id="PTHR42769">
    <property type="entry name" value="SUPEROXIDE DISMUTASE"/>
    <property type="match status" value="1"/>
</dbReference>
<accession>A0BGE1</accession>
<dbReference type="GO" id="GO:0004784">
    <property type="term" value="F:superoxide dismutase activity"/>
    <property type="evidence" value="ECO:0007669"/>
    <property type="project" value="InterPro"/>
</dbReference>
<dbReference type="RefSeq" id="XP_001425006.1">
    <property type="nucleotide sequence ID" value="XM_001424969.1"/>
</dbReference>
<reference evidence="2 3" key="1">
    <citation type="journal article" date="2006" name="Nature">
        <title>Global trends of whole-genome duplications revealed by the ciliate Paramecium tetraurelia.</title>
        <authorList>
            <consortium name="Genoscope"/>
            <person name="Aury J.-M."/>
            <person name="Jaillon O."/>
            <person name="Duret L."/>
            <person name="Noel B."/>
            <person name="Jubin C."/>
            <person name="Porcel B.M."/>
            <person name="Segurens B."/>
            <person name="Daubin V."/>
            <person name="Anthouard V."/>
            <person name="Aiach N."/>
            <person name="Arnaiz O."/>
            <person name="Billaut A."/>
            <person name="Beisson J."/>
            <person name="Blanc I."/>
            <person name="Bouhouche K."/>
            <person name="Camara F."/>
            <person name="Duharcourt S."/>
            <person name="Guigo R."/>
            <person name="Gogendeau D."/>
            <person name="Katinka M."/>
            <person name="Keller A.-M."/>
            <person name="Kissmehl R."/>
            <person name="Klotz C."/>
            <person name="Koll F."/>
            <person name="Le Moue A."/>
            <person name="Lepere C."/>
            <person name="Malinsky S."/>
            <person name="Nowacki M."/>
            <person name="Nowak J.K."/>
            <person name="Plattner H."/>
            <person name="Poulain J."/>
            <person name="Ruiz F."/>
            <person name="Serrano V."/>
            <person name="Zagulski M."/>
            <person name="Dessen P."/>
            <person name="Betermier M."/>
            <person name="Weissenbach J."/>
            <person name="Scarpelli C."/>
            <person name="Schachter V."/>
            <person name="Sperling L."/>
            <person name="Meyer E."/>
            <person name="Cohen J."/>
            <person name="Wincker P."/>
        </authorList>
    </citation>
    <scope>NUCLEOTIDE SEQUENCE [LARGE SCALE GENOMIC DNA]</scope>
    <source>
        <strain evidence="2 3">Stock d4-2</strain>
    </source>
</reference>
<dbReference type="HOGENOM" id="CLU_1506218_0_0_1"/>
<dbReference type="SUPFAM" id="SSF54719">
    <property type="entry name" value="Fe,Mn superoxide dismutase (SOD), C-terminal domain"/>
    <property type="match status" value="1"/>
</dbReference>
<sequence>MIRRCQNTRGDESDKRYLQRSKQLLEITKEILYPTAMTCLPFLHTKMTIQKIQQKATYGKIKKNFVKYAVGQFGSGWVWFIKNRTDVSSLRSKKDAELLLLYQGTVFVFCDVWEHSYQLDYQNRRANHVRMSSHIFRMGILLKIIIQNFLLKNTSVIIRLSKILCPGRKIKDLSLGELF</sequence>
<feature type="domain" description="Manganese/iron superoxide dismutase C-terminal" evidence="1">
    <location>
        <begin position="57"/>
        <end position="131"/>
    </location>
</feature>
<keyword evidence="3" id="KW-1185">Reference proteome</keyword>
<dbReference type="InterPro" id="IPR036314">
    <property type="entry name" value="SOD_C_sf"/>
</dbReference>
<name>A0BGE1_PARTE</name>
<evidence type="ECO:0000313" key="2">
    <source>
        <dbReference type="EMBL" id="CAK57608.1"/>
    </source>
</evidence>
<evidence type="ECO:0000313" key="3">
    <source>
        <dbReference type="Proteomes" id="UP000000600"/>
    </source>
</evidence>
<dbReference type="PANTHER" id="PTHR42769:SF3">
    <property type="entry name" value="SUPEROXIDE DISMUTASE [FE] 2, CHLOROPLASTIC"/>
    <property type="match status" value="1"/>
</dbReference>